<feature type="domain" description="Helicase ATP-binding" evidence="7">
    <location>
        <begin position="2054"/>
        <end position="2220"/>
    </location>
</feature>
<protein>
    <recommendedName>
        <fullName evidence="5">DNA 3'-5' helicase</fullName>
        <ecNumber evidence="5">5.6.2.4</ecNumber>
    </recommendedName>
</protein>
<dbReference type="GO" id="GO:0043138">
    <property type="term" value="F:3'-5' DNA helicase activity"/>
    <property type="evidence" value="ECO:0007669"/>
    <property type="project" value="UniProtKB-EC"/>
</dbReference>
<dbReference type="InterPro" id="IPR011545">
    <property type="entry name" value="DEAD/DEAH_box_helicase_dom"/>
</dbReference>
<feature type="compositionally biased region" description="Acidic residues" evidence="6">
    <location>
        <begin position="1481"/>
        <end position="1491"/>
    </location>
</feature>
<keyword evidence="10" id="KW-1185">Reference proteome</keyword>
<evidence type="ECO:0000259" key="7">
    <source>
        <dbReference type="PROSITE" id="PS51192"/>
    </source>
</evidence>
<dbReference type="GO" id="GO:0005737">
    <property type="term" value="C:cytoplasm"/>
    <property type="evidence" value="ECO:0007669"/>
    <property type="project" value="TreeGrafter"/>
</dbReference>
<dbReference type="PROSITE" id="PS51192">
    <property type="entry name" value="HELICASE_ATP_BIND_1"/>
    <property type="match status" value="1"/>
</dbReference>
<dbReference type="InterPro" id="IPR013087">
    <property type="entry name" value="Znf_C2H2_type"/>
</dbReference>
<dbReference type="PROSITE" id="PS51194">
    <property type="entry name" value="HELICASE_CTER"/>
    <property type="match status" value="1"/>
</dbReference>
<dbReference type="GO" id="GO:0009378">
    <property type="term" value="F:four-way junction helicase activity"/>
    <property type="evidence" value="ECO:0007669"/>
    <property type="project" value="TreeGrafter"/>
</dbReference>
<dbReference type="PANTHER" id="PTHR13710">
    <property type="entry name" value="DNA HELICASE RECQ FAMILY MEMBER"/>
    <property type="match status" value="1"/>
</dbReference>
<comment type="similarity">
    <text evidence="1">Belongs to the helicase family. RecQ subfamily.</text>
</comment>
<sequence>MESIEPFILLESYRLVVCRRCQFAVVSNEVYSHLRVRHQDIPVPKRRKIAKAIAICPNIIQDQAGLVDFPFPSPTISYIPHLAPPHRDGLKCRQCPYIARQLQKIQAHCRTHHGWVNKRTAGRPDLKRRRSPSDGPGMTEAQAGLPWRENVACQRFFPSRLASGWFEIGRLSLPTSGHKTYAPETLEPTISLSTAPSTERTSKSNVANRAVQEHIAAVLSRRDQYEKSQNEPRLYAKELGEDSLAARSPWLERTRWRETYKDVRRDILRAMTSTPASSAATKPSRDLHLGQGEHEGDDDIFMSCLDEQKLGCLMEAVDLVLNRCETTAHNTSRLIRCWLVTSRANSYQSNAFSVMTELATQHRYRVMWKKFIAFVIRAWLLPSRIRRLVKVAIPPEIKRQIELLWEHRVWEGIEIASRKWPKMTDDRYEANLRRICTSMNDAELAECELDVLGVGENDSDNDGGSDSGSDSASDWDPEDNGNYHTDDIDETLLCDVEPDKNMADKKCGAEHEKRFLDDSARTEFLELLFQLSVALSKQKYFDGNPGSTLLVYFSGIFGFSSDYQHFLLARQFCPSLSGIIYVQRLLFLEYALPLFSYNSLGLRQRPRVDQLEHFKKVCDRYIVAGSPSALAELFSLRSFGYKVGKTEAPAHMLHWSEDDDTVSCGTVFTVSMQQFRELPEFFISKSEQFCTDLMYGLEPNIVISELKDDMINSKPGYSFVSHPANGLENGYAQLLANACAQRQSLPALSGHGRWNWCAVRQYLRRATELVEMIFGAFLTSGGQAPRLQELANIECENSPSNGRGIYIWNGSVVYIIRHHKAKRTTNHEFNVVRFLPARLGMVVVKYLAYIRRVVRILRFEMEESTKTTHSARETRLLFNRDGKPWAAERMTAVLNAAARQLWQQGLTSRIYRQVAIGITEKHVREVYTPFNRYDDRSATCDSNAVFAWQSGHRLSERAATYGLDGAYPHQLQPSLLRAYEVVSTLWHEFIQQESKNSPFPKKEHSAAADDQLAQAKAIITLSPRAIALKSSHILSRQSRITLPTAPAATAEPARSIASNTNTDTLCVSNTARILPQYKVLVCLLCKAGVSPGASTETHYRGKHNLKGEELKAVIQLSAQWQLLDPRQAPVPGDGSNPIPELPVLPGYKCMKCRYMTVSRKIINTHCRKQHESTDEKWQEVYLQTFTGGKFSRYWIIPVEGGFKCRACPFITTSEKIANTHWISAAHTLEGGRYTRVDAQSWMAGKYARYWTVGSQGYDASADIDARDEAGNERSPNMLEQIVRRGAKRMREANEQWRRAGQAQRGADYDNEFVKDMRWVEFSEGKDRAVIFAATRWINAKAIDGLAEEALEEDVEQREELVMLCDSIKREVKRCSPRIHAVPKPILQRLHGIEDGKSNPIPFRMSSDPDTLSKYSIVCQRYLCFCWRAYRLGREEARTRLAMRFTDEQWGLLCDMGHVFQEKQRNSRADGNESTDGHDSDTEGTDGYDSDIEGYRQSSQRESRRRSDHAELDGIMFRFLIASFKTKVGGAMYTNALLCFFAATAIRQGGEGFQPAGVFTATVAAMLWMLRLFFLEDSFSDMPLNVEDIPVEKMEWFSEQHAQWLSVDRFTVAATMINWMAYGKGHRNKTMATPTVRWTDDYETLVHNGEHVRIHEFQRAAYRVKLKTDEVMGTLFGGQWSTIGPNMDLRSIRDDMSHLGAGQSFATHTANAWLRSGPELAIKAAQSMLFDARKNEWKRKGVSRWLSSLRQVKGLLMVAGHVWGGMPGRGPEVSTMRHCDGLQVMRNVFVRDGSVMIATDRDKTKSIRDMGRKVARFLPDDLGRMFVAYIAWLLPAEELLEQEVQMPETARSIKEFMWRHGPSGRWKTEKLSSLLAREIGAELGLRMGTARYRIVVIEMGRVVEGLVMEEVEKRIEGDGRDGIEMDELSGEVLHIGGSWNIVWDLQSTHGTKTARQHYAVHIGMPGHLHPMLVRKYHEISRLWHSFLEKGDPKKTWGRGWGRARGDEEDEEDDEGNKKRPDVEDIKAESLAALRQLEGSGATWLSAKQEECMHAIMRLEGARHLICVLRTGAGKSNLFMAPALMRGRGTTVVVVPFSTLIDDLVKRTKEKGVDVVQFRSNQVIAREALPYVPRLVIVSADVAVDKNELFMAYMGKLDRGGHLQRIFIDEAHTTITDSSYREQLTKLKGLHRFCRPIIMLTATLMMTMEREFREMLLLPAETTRIIRDRTTKKNARYEFVQVVGREEGAVEKAAVQFIRRTQTSMMSDEKCIVYCKSIDDCREIAEKIGCGCHHSSMSEAQRREAVARWLSGQGGAAMAATAGLGTGLNFRGIVVIVHSGIPYGLVSFIQQTGRGARGEGEVVHCVVLHDGVKPFEAKGISSVALKDQHAMWTVATAPGCVREQIAMIMDGVMGECCADVPDAVPCCRCEPSYAFPSNHGEAGAATVPGSDEEEDACGEILAGEMGTYALTRRIDAQDTRARGFRANASVFQEDYRQMATDESTVKRWLLEVESKCAACFTKKLLEKEADGQARSMEDEEQHEALGASCPARARGMEPYRQMRKQLRFAAQSCCFTCKLPLDWCKEAKSDKGTADECVYMDKVLPAVTVAASSTRERQWIRDKFDIDPTDGQAFRQWLAGKRVFMETRGTNMHMLWATVVRRTFGHRMRAAPLLDE</sequence>
<comment type="catalytic activity">
    <reaction evidence="4">
        <text>Couples ATP hydrolysis with the unwinding of duplex DNA by translocating in the 3'-5' direction.</text>
        <dbReference type="EC" id="5.6.2.4"/>
    </reaction>
</comment>
<dbReference type="Pfam" id="PF12013">
    <property type="entry name" value="OrsD"/>
    <property type="match status" value="2"/>
</dbReference>
<feature type="domain" description="Helicase C-terminal" evidence="8">
    <location>
        <begin position="2251"/>
        <end position="2400"/>
    </location>
</feature>
<dbReference type="SMART" id="SM00490">
    <property type="entry name" value="HELICc"/>
    <property type="match status" value="1"/>
</dbReference>
<feature type="compositionally biased region" description="Basic and acidic residues" evidence="6">
    <location>
        <begin position="1463"/>
        <end position="1480"/>
    </location>
</feature>
<keyword evidence="3" id="KW-0067">ATP-binding</keyword>
<feature type="region of interest" description="Disordered" evidence="6">
    <location>
        <begin position="455"/>
        <end position="485"/>
    </location>
</feature>
<evidence type="ECO:0000313" key="10">
    <source>
        <dbReference type="Proteomes" id="UP000054544"/>
    </source>
</evidence>
<dbReference type="Pfam" id="PF00271">
    <property type="entry name" value="Helicase_C"/>
    <property type="match status" value="1"/>
</dbReference>
<feature type="region of interest" description="Disordered" evidence="6">
    <location>
        <begin position="120"/>
        <end position="143"/>
    </location>
</feature>
<evidence type="ECO:0000256" key="5">
    <source>
        <dbReference type="ARBA" id="ARBA00034808"/>
    </source>
</evidence>
<dbReference type="SMART" id="SM00355">
    <property type="entry name" value="ZnF_C2H2"/>
    <property type="match status" value="4"/>
</dbReference>
<gene>
    <name evidence="9" type="ORF">H634G_10957</name>
</gene>
<dbReference type="InterPro" id="IPR014001">
    <property type="entry name" value="Helicase_ATP-bd"/>
</dbReference>
<dbReference type="InterPro" id="IPR001650">
    <property type="entry name" value="Helicase_C-like"/>
</dbReference>
<dbReference type="SUPFAM" id="SSF52540">
    <property type="entry name" value="P-loop containing nucleoside triphosphate hydrolases"/>
    <property type="match status" value="1"/>
</dbReference>
<feature type="compositionally biased region" description="Basic and acidic residues" evidence="6">
    <location>
        <begin position="283"/>
        <end position="292"/>
    </location>
</feature>
<dbReference type="InterPro" id="IPR027417">
    <property type="entry name" value="P-loop_NTPase"/>
</dbReference>
<evidence type="ECO:0000256" key="4">
    <source>
        <dbReference type="ARBA" id="ARBA00034617"/>
    </source>
</evidence>
<dbReference type="SMART" id="SM00487">
    <property type="entry name" value="DEXDc"/>
    <property type="match status" value="1"/>
</dbReference>
<dbReference type="EC" id="5.6.2.4" evidence="5"/>
<feature type="compositionally biased region" description="Low complexity" evidence="6">
    <location>
        <begin position="272"/>
        <end position="281"/>
    </location>
</feature>
<organism evidence="9 10">
    <name type="scientific">Metarhizium anisopliae BRIP 53293</name>
    <dbReference type="NCBI Taxonomy" id="1291518"/>
    <lineage>
        <taxon>Eukaryota</taxon>
        <taxon>Fungi</taxon>
        <taxon>Dikarya</taxon>
        <taxon>Ascomycota</taxon>
        <taxon>Pezizomycotina</taxon>
        <taxon>Sordariomycetes</taxon>
        <taxon>Hypocreomycetidae</taxon>
        <taxon>Hypocreales</taxon>
        <taxon>Clavicipitaceae</taxon>
        <taxon>Metarhizium</taxon>
    </lineage>
</organism>
<dbReference type="Gene3D" id="3.40.50.300">
    <property type="entry name" value="P-loop containing nucleotide triphosphate hydrolases"/>
    <property type="match status" value="2"/>
</dbReference>
<evidence type="ECO:0000256" key="3">
    <source>
        <dbReference type="ARBA" id="ARBA00022840"/>
    </source>
</evidence>
<feature type="region of interest" description="Disordered" evidence="6">
    <location>
        <begin position="271"/>
        <end position="292"/>
    </location>
</feature>
<evidence type="ECO:0000256" key="6">
    <source>
        <dbReference type="SAM" id="MobiDB-lite"/>
    </source>
</evidence>
<feature type="region of interest" description="Disordered" evidence="6">
    <location>
        <begin position="1996"/>
        <end position="2022"/>
    </location>
</feature>
<dbReference type="Pfam" id="PF00270">
    <property type="entry name" value="DEAD"/>
    <property type="match status" value="1"/>
</dbReference>
<feature type="region of interest" description="Disordered" evidence="6">
    <location>
        <begin position="1463"/>
        <end position="1506"/>
    </location>
</feature>
<evidence type="ECO:0000256" key="1">
    <source>
        <dbReference type="ARBA" id="ARBA00005446"/>
    </source>
</evidence>
<dbReference type="PANTHER" id="PTHR13710:SF154">
    <property type="entry name" value="RECQ HELICASE, PUTATIVE (AFU_ORTHOLOGUE AFUA_6G14720)-RELATED"/>
    <property type="match status" value="1"/>
</dbReference>
<keyword evidence="2" id="KW-0547">Nucleotide-binding</keyword>
<dbReference type="GO" id="GO:0003676">
    <property type="term" value="F:nucleic acid binding"/>
    <property type="evidence" value="ECO:0007669"/>
    <property type="project" value="InterPro"/>
</dbReference>
<name>A0A0D9NIQ2_METAN</name>
<dbReference type="EMBL" id="KE384779">
    <property type="protein sequence ID" value="KJK73781.1"/>
    <property type="molecule type" value="Genomic_DNA"/>
</dbReference>
<accession>A0A0D9NIQ2</accession>
<dbReference type="GO" id="GO:0000724">
    <property type="term" value="P:double-strand break repair via homologous recombination"/>
    <property type="evidence" value="ECO:0007669"/>
    <property type="project" value="TreeGrafter"/>
</dbReference>
<dbReference type="Proteomes" id="UP000054544">
    <property type="component" value="Unassembled WGS sequence"/>
</dbReference>
<proteinExistence type="inferred from homology"/>
<reference evidence="10" key="1">
    <citation type="journal article" date="2014" name="BMC Genomics">
        <title>The genome sequence of the biocontrol fungus Metarhizium anisopliae and comparative genomics of Metarhizium species.</title>
        <authorList>
            <person name="Pattemore J.A."/>
            <person name="Hane J.K."/>
            <person name="Williams A.H."/>
            <person name="Wilson B.A."/>
            <person name="Stodart B.J."/>
            <person name="Ash G.J."/>
        </authorList>
    </citation>
    <scope>NUCLEOTIDE SEQUENCE [LARGE SCALE GENOMIC DNA]</scope>
    <source>
        <strain evidence="10">BRIP 53293</strain>
    </source>
</reference>
<evidence type="ECO:0000256" key="2">
    <source>
        <dbReference type="ARBA" id="ARBA00022741"/>
    </source>
</evidence>
<dbReference type="InterPro" id="IPR022698">
    <property type="entry name" value="OrsD"/>
</dbReference>
<dbReference type="OrthoDB" id="3522001at2759"/>
<dbReference type="GO" id="GO:0005694">
    <property type="term" value="C:chromosome"/>
    <property type="evidence" value="ECO:0007669"/>
    <property type="project" value="TreeGrafter"/>
</dbReference>
<dbReference type="GO" id="GO:0005524">
    <property type="term" value="F:ATP binding"/>
    <property type="evidence" value="ECO:0007669"/>
    <property type="project" value="UniProtKB-KW"/>
</dbReference>
<evidence type="ECO:0000259" key="8">
    <source>
        <dbReference type="PROSITE" id="PS51194"/>
    </source>
</evidence>
<evidence type="ECO:0000313" key="9">
    <source>
        <dbReference type="EMBL" id="KJK73781.1"/>
    </source>
</evidence>
<dbReference type="STRING" id="1291518.A0A0D9NIQ2"/>